<dbReference type="AlphaFoldDB" id="A0A9W4E4C6"/>
<feature type="region of interest" description="Disordered" evidence="1">
    <location>
        <begin position="90"/>
        <end position="122"/>
    </location>
</feature>
<dbReference type="Pfam" id="PF10724">
    <property type="entry name" value="DUF2516"/>
    <property type="match status" value="1"/>
</dbReference>
<dbReference type="Proteomes" id="UP001153328">
    <property type="component" value="Unassembled WGS sequence"/>
</dbReference>
<organism evidence="3 4">
    <name type="scientific">Actinacidiphila bryophytorum</name>
    <dbReference type="NCBI Taxonomy" id="1436133"/>
    <lineage>
        <taxon>Bacteria</taxon>
        <taxon>Bacillati</taxon>
        <taxon>Actinomycetota</taxon>
        <taxon>Actinomycetes</taxon>
        <taxon>Kitasatosporales</taxon>
        <taxon>Streptomycetaceae</taxon>
        <taxon>Actinacidiphila</taxon>
    </lineage>
</organism>
<evidence type="ECO:0000256" key="1">
    <source>
        <dbReference type="SAM" id="MobiDB-lite"/>
    </source>
</evidence>
<name>A0A9W4E4C6_9ACTN</name>
<keyword evidence="2" id="KW-1133">Transmembrane helix</keyword>
<proteinExistence type="predicted"/>
<dbReference type="InterPro" id="IPR019662">
    <property type="entry name" value="DUF2516"/>
</dbReference>
<keyword evidence="4" id="KW-1185">Reference proteome</keyword>
<sequence length="122" mass="13219">MLITQFFGVVALISWVLFLFAAFAFVDAAIHREDAYRAASKNNKGFWLIILGISAVVMKIFPILSFLPVIGLVAVIVYMVDVRPAVREVSGRSGGAARRLRGGRGRGGSSSDGPYGPYNGRR</sequence>
<evidence type="ECO:0008006" key="5">
    <source>
        <dbReference type="Google" id="ProtNLM"/>
    </source>
</evidence>
<evidence type="ECO:0000313" key="4">
    <source>
        <dbReference type="Proteomes" id="UP001153328"/>
    </source>
</evidence>
<protein>
    <recommendedName>
        <fullName evidence="5">DUF2516 family protein</fullName>
    </recommendedName>
</protein>
<gene>
    <name evidence="3" type="ORF">SBRY_110157</name>
</gene>
<keyword evidence="2" id="KW-0472">Membrane</keyword>
<reference evidence="3" key="1">
    <citation type="submission" date="2021-06" db="EMBL/GenBank/DDBJ databases">
        <authorList>
            <person name="Arsene-Ploetze F."/>
        </authorList>
    </citation>
    <scope>NUCLEOTIDE SEQUENCE</scope>
    <source>
        <strain evidence="3">SBRY1</strain>
    </source>
</reference>
<feature type="transmembrane region" description="Helical" evidence="2">
    <location>
        <begin position="47"/>
        <end position="80"/>
    </location>
</feature>
<feature type="transmembrane region" description="Helical" evidence="2">
    <location>
        <begin position="6"/>
        <end position="26"/>
    </location>
</feature>
<evidence type="ECO:0000313" key="3">
    <source>
        <dbReference type="EMBL" id="CAG7616213.1"/>
    </source>
</evidence>
<comment type="caution">
    <text evidence="3">The sequence shown here is derived from an EMBL/GenBank/DDBJ whole genome shotgun (WGS) entry which is preliminary data.</text>
</comment>
<keyword evidence="2" id="KW-0812">Transmembrane</keyword>
<evidence type="ECO:0000256" key="2">
    <source>
        <dbReference type="SAM" id="Phobius"/>
    </source>
</evidence>
<dbReference type="EMBL" id="CAJVAX010000003">
    <property type="protein sequence ID" value="CAG7616213.1"/>
    <property type="molecule type" value="Genomic_DNA"/>
</dbReference>
<dbReference type="RefSeq" id="WP_205046866.1">
    <property type="nucleotide sequence ID" value="NZ_CAJVAX010000003.1"/>
</dbReference>
<accession>A0A9W4E4C6</accession>